<dbReference type="InterPro" id="IPR027417">
    <property type="entry name" value="P-loop_NTPase"/>
</dbReference>
<dbReference type="SUPFAM" id="SSF52540">
    <property type="entry name" value="P-loop containing nucleoside triphosphate hydrolases"/>
    <property type="match status" value="1"/>
</dbReference>
<dbReference type="EMBL" id="DXEI01000115">
    <property type="protein sequence ID" value="HIX95302.1"/>
    <property type="molecule type" value="Genomic_DNA"/>
</dbReference>
<organism evidence="1 2">
    <name type="scientific">Candidatus Gemmiger excrementipullorum</name>
    <dbReference type="NCBI Taxonomy" id="2838610"/>
    <lineage>
        <taxon>Bacteria</taxon>
        <taxon>Bacillati</taxon>
        <taxon>Bacillota</taxon>
        <taxon>Clostridia</taxon>
        <taxon>Eubacteriales</taxon>
        <taxon>Gemmiger</taxon>
    </lineage>
</organism>
<proteinExistence type="predicted"/>
<dbReference type="AlphaFoldDB" id="A0A9D2BVQ4"/>
<accession>A0A9D2BVQ4</accession>
<dbReference type="GO" id="GO:0016301">
    <property type="term" value="F:kinase activity"/>
    <property type="evidence" value="ECO:0007669"/>
    <property type="project" value="UniProtKB-KW"/>
</dbReference>
<reference evidence="1" key="1">
    <citation type="journal article" date="2021" name="PeerJ">
        <title>Extensive microbial diversity within the chicken gut microbiome revealed by metagenomics and culture.</title>
        <authorList>
            <person name="Gilroy R."/>
            <person name="Ravi A."/>
            <person name="Getino M."/>
            <person name="Pursley I."/>
            <person name="Horton D.L."/>
            <person name="Alikhan N.F."/>
            <person name="Baker D."/>
            <person name="Gharbi K."/>
            <person name="Hall N."/>
            <person name="Watson M."/>
            <person name="Adriaenssens E.M."/>
            <person name="Foster-Nyarko E."/>
            <person name="Jarju S."/>
            <person name="Secka A."/>
            <person name="Antonio M."/>
            <person name="Oren A."/>
            <person name="Chaudhuri R.R."/>
            <person name="La Ragione R."/>
            <person name="Hildebrand F."/>
            <person name="Pallen M.J."/>
        </authorList>
    </citation>
    <scope>NUCLEOTIDE SEQUENCE</scope>
    <source>
        <strain evidence="1">ChiHecec2B26-7398</strain>
    </source>
</reference>
<evidence type="ECO:0000313" key="1">
    <source>
        <dbReference type="EMBL" id="HIX95302.1"/>
    </source>
</evidence>
<dbReference type="Proteomes" id="UP000886751">
    <property type="component" value="Unassembled WGS sequence"/>
</dbReference>
<keyword evidence="1" id="KW-0418">Kinase</keyword>
<dbReference type="Gene3D" id="3.40.50.300">
    <property type="entry name" value="P-loop containing nucleotide triphosphate hydrolases"/>
    <property type="match status" value="1"/>
</dbReference>
<gene>
    <name evidence="1" type="ORF">H9846_07570</name>
</gene>
<protein>
    <submittedName>
        <fullName evidence="1">Adenylate kinase</fullName>
    </submittedName>
</protein>
<sequence>MQKVLIVGSPGAGKSVLARRLHAATGLPLHYLDCLWHRPDGGHVTAADFDRALAQVLAQQRWIVDGNYLRTLPVRLAACDTVLWLDPPVEVCLAGAAARIGRPRPDLPWVEQALDPEFAQYIRDFPAQQRPQLAALLAQRPAQVTLHHFAARADADRWLDALPAAPKGPAL</sequence>
<dbReference type="PANTHER" id="PTHR37816">
    <property type="entry name" value="YALI0E33011P"/>
    <property type="match status" value="1"/>
</dbReference>
<keyword evidence="1" id="KW-0808">Transferase</keyword>
<comment type="caution">
    <text evidence="1">The sequence shown here is derived from an EMBL/GenBank/DDBJ whole genome shotgun (WGS) entry which is preliminary data.</text>
</comment>
<reference evidence="1" key="2">
    <citation type="submission" date="2021-04" db="EMBL/GenBank/DDBJ databases">
        <authorList>
            <person name="Gilroy R."/>
        </authorList>
    </citation>
    <scope>NUCLEOTIDE SEQUENCE</scope>
    <source>
        <strain evidence="1">ChiHecec2B26-7398</strain>
    </source>
</reference>
<evidence type="ECO:0000313" key="2">
    <source>
        <dbReference type="Proteomes" id="UP000886751"/>
    </source>
</evidence>
<name>A0A9D2BVQ4_9FIRM</name>
<dbReference type="PANTHER" id="PTHR37816:SF3">
    <property type="entry name" value="MODULATES DNA TOPOLOGY"/>
    <property type="match status" value="1"/>
</dbReference>
<dbReference type="InterPro" id="IPR052922">
    <property type="entry name" value="Cytidylate_Kinase-2"/>
</dbReference>